<dbReference type="InterPro" id="IPR001173">
    <property type="entry name" value="Glyco_trans_2-like"/>
</dbReference>
<dbReference type="SUPFAM" id="SSF53448">
    <property type="entry name" value="Nucleotide-diphospho-sugar transferases"/>
    <property type="match status" value="1"/>
</dbReference>
<evidence type="ECO:0000259" key="2">
    <source>
        <dbReference type="Pfam" id="PF00535"/>
    </source>
</evidence>
<evidence type="ECO:0000256" key="1">
    <source>
        <dbReference type="ARBA" id="ARBA00038494"/>
    </source>
</evidence>
<comment type="caution">
    <text evidence="3">The sequence shown here is derived from an EMBL/GenBank/DDBJ whole genome shotgun (WGS) entry which is preliminary data.</text>
</comment>
<dbReference type="PANTHER" id="PTHR43630">
    <property type="entry name" value="POLY-BETA-1,6-N-ACETYL-D-GLUCOSAMINE SYNTHASE"/>
    <property type="match status" value="1"/>
</dbReference>
<sequence>MIDNKNIGVIILTFNEEIHIARCINSVKAIASQIVVIDSFSTDNTVAIAESLGAVVLQNKWENNHAKQLNWGLANAPLTTDWILRIDADEVLTTALQQEIAQKLPILSKDITGVVLPRYNYFMGKQIKRGTGVLKILRLFRRGKAVCENKLMDEHMVLLEGQSVSFTNVMIDNNLNNLSWWTTKHNNYSNREMISLICNQFDLLDSNNDTKTLTKAAKSKRKLKSKYARLPLFWRAGAYFFYRYILKGGFLEGKEGFLWHFLQGFWYRILVDAKIFEIKKACGNDKQKIKSYIKQHYNIEI</sequence>
<evidence type="ECO:0000313" key="3">
    <source>
        <dbReference type="EMBL" id="MBD3864137.1"/>
    </source>
</evidence>
<dbReference type="PANTHER" id="PTHR43630:SF2">
    <property type="entry name" value="GLYCOSYLTRANSFERASE"/>
    <property type="match status" value="1"/>
</dbReference>
<gene>
    <name evidence="3" type="ORF">IEG06_11805</name>
</gene>
<dbReference type="RefSeq" id="WP_191101538.1">
    <property type="nucleotide sequence ID" value="NZ_JACXXH010000006.1"/>
</dbReference>
<keyword evidence="4" id="KW-1185">Reference proteome</keyword>
<organism evidence="3 4">
    <name type="scientific">Olleya marilimosa</name>
    <dbReference type="NCBI Taxonomy" id="272164"/>
    <lineage>
        <taxon>Bacteria</taxon>
        <taxon>Pseudomonadati</taxon>
        <taxon>Bacteroidota</taxon>
        <taxon>Flavobacteriia</taxon>
        <taxon>Flavobacteriales</taxon>
        <taxon>Flavobacteriaceae</taxon>
    </lineage>
</organism>
<dbReference type="CDD" id="cd02511">
    <property type="entry name" value="Beta4Glucosyltransferase"/>
    <property type="match status" value="1"/>
</dbReference>
<dbReference type="Proteomes" id="UP000627521">
    <property type="component" value="Unassembled WGS sequence"/>
</dbReference>
<feature type="domain" description="Glycosyltransferase 2-like" evidence="2">
    <location>
        <begin position="9"/>
        <end position="127"/>
    </location>
</feature>
<dbReference type="InterPro" id="IPR029044">
    <property type="entry name" value="Nucleotide-diphossugar_trans"/>
</dbReference>
<evidence type="ECO:0000313" key="4">
    <source>
        <dbReference type="Proteomes" id="UP000627521"/>
    </source>
</evidence>
<proteinExistence type="inferred from homology"/>
<comment type="similarity">
    <text evidence="1">Belongs to the glycosyltransferase 2 family. WaaE/KdtX subfamily.</text>
</comment>
<reference evidence="3 4" key="1">
    <citation type="submission" date="2020-09" db="EMBL/GenBank/DDBJ databases">
        <title>Bacillus nautilus sp. nov., Chryseoglobus crepusculi sp. nov, and Psychrobacter noctis sp. nov., isolated from deep-sea sponges from the equatorial Atlantic.</title>
        <authorList>
            <person name="Stennett H.L."/>
            <person name="Williams S.E."/>
        </authorList>
    </citation>
    <scope>NUCLEOTIDE SEQUENCE [LARGE SCALE GENOMIC DNA]</scope>
    <source>
        <strain evidence="3 4">28M-24</strain>
    </source>
</reference>
<protein>
    <submittedName>
        <fullName evidence="3">Glycosyltransferase family 2 protein</fullName>
    </submittedName>
</protein>
<accession>A0ABR8LVD0</accession>
<name>A0ABR8LVD0_9FLAO</name>
<dbReference type="EMBL" id="JACXXH010000006">
    <property type="protein sequence ID" value="MBD3864137.1"/>
    <property type="molecule type" value="Genomic_DNA"/>
</dbReference>
<dbReference type="Pfam" id="PF00535">
    <property type="entry name" value="Glycos_transf_2"/>
    <property type="match status" value="1"/>
</dbReference>
<dbReference type="Gene3D" id="3.90.550.10">
    <property type="entry name" value="Spore Coat Polysaccharide Biosynthesis Protein SpsA, Chain A"/>
    <property type="match status" value="1"/>
</dbReference>